<evidence type="ECO:0000313" key="6">
    <source>
        <dbReference type="EMBL" id="NGN65831.1"/>
    </source>
</evidence>
<feature type="transmembrane region" description="Helical" evidence="5">
    <location>
        <begin position="97"/>
        <end position="115"/>
    </location>
</feature>
<evidence type="ECO:0000256" key="3">
    <source>
        <dbReference type="ARBA" id="ARBA00022989"/>
    </source>
</evidence>
<feature type="transmembrane region" description="Helical" evidence="5">
    <location>
        <begin position="41"/>
        <end position="62"/>
    </location>
</feature>
<keyword evidence="3 5" id="KW-1133">Transmembrane helix</keyword>
<dbReference type="RefSeq" id="WP_165238645.1">
    <property type="nucleotide sequence ID" value="NZ_JAAKZV010000074.1"/>
</dbReference>
<organism evidence="6 7">
    <name type="scientific">Streptomyces coryli</name>
    <dbReference type="NCBI Taxonomy" id="1128680"/>
    <lineage>
        <taxon>Bacteria</taxon>
        <taxon>Bacillati</taxon>
        <taxon>Actinomycetota</taxon>
        <taxon>Actinomycetes</taxon>
        <taxon>Kitasatosporales</taxon>
        <taxon>Streptomycetaceae</taxon>
        <taxon>Streptomyces</taxon>
    </lineage>
</organism>
<comment type="subcellular location">
    <subcellularLocation>
        <location evidence="1">Membrane</location>
        <topology evidence="1">Multi-pass membrane protein</topology>
    </subcellularLocation>
</comment>
<comment type="caution">
    <text evidence="6">The sequence shown here is derived from an EMBL/GenBank/DDBJ whole genome shotgun (WGS) entry which is preliminary data.</text>
</comment>
<gene>
    <name evidence="6" type="ORF">G5C51_18265</name>
</gene>
<keyword evidence="4 5" id="KW-0472">Membrane</keyword>
<evidence type="ECO:0000256" key="5">
    <source>
        <dbReference type="SAM" id="Phobius"/>
    </source>
</evidence>
<evidence type="ECO:0000256" key="1">
    <source>
        <dbReference type="ARBA" id="ARBA00004141"/>
    </source>
</evidence>
<dbReference type="Pfam" id="PF13564">
    <property type="entry name" value="DoxX_2"/>
    <property type="match status" value="1"/>
</dbReference>
<feature type="transmembrane region" description="Helical" evidence="5">
    <location>
        <begin position="68"/>
        <end position="85"/>
    </location>
</feature>
<evidence type="ECO:0000313" key="7">
    <source>
        <dbReference type="Proteomes" id="UP000481583"/>
    </source>
</evidence>
<accession>A0A6G4U3N0</accession>
<dbReference type="AlphaFoldDB" id="A0A6G4U3N0"/>
<sequence length="116" mass="11632">MTIGTIMELTLAAAFTAIGAAKIVAFPAVRREAQHLGFTAGRYRLIGVAELLAAAGLLTGLFWTPAAIAASVGLVVLLIGAVLVLRRAGDPPARALPAVAFGLAAAATATLLLTGI</sequence>
<dbReference type="Proteomes" id="UP000481583">
    <property type="component" value="Unassembled WGS sequence"/>
</dbReference>
<name>A0A6G4U3N0_9ACTN</name>
<proteinExistence type="predicted"/>
<reference evidence="6 7" key="1">
    <citation type="submission" date="2020-02" db="EMBL/GenBank/DDBJ databases">
        <title>Whole-genome analyses of novel actinobacteria.</title>
        <authorList>
            <person name="Sahin N."/>
        </authorList>
    </citation>
    <scope>NUCLEOTIDE SEQUENCE [LARGE SCALE GENOMIC DNA]</scope>
    <source>
        <strain evidence="6 7">A7024</strain>
    </source>
</reference>
<evidence type="ECO:0000256" key="2">
    <source>
        <dbReference type="ARBA" id="ARBA00022692"/>
    </source>
</evidence>
<protein>
    <submittedName>
        <fullName evidence="6">Invasion protein</fullName>
    </submittedName>
</protein>
<keyword evidence="7" id="KW-1185">Reference proteome</keyword>
<keyword evidence="2 5" id="KW-0812">Transmembrane</keyword>
<feature type="transmembrane region" description="Helical" evidence="5">
    <location>
        <begin position="6"/>
        <end position="29"/>
    </location>
</feature>
<dbReference type="InterPro" id="IPR032808">
    <property type="entry name" value="DoxX"/>
</dbReference>
<evidence type="ECO:0000256" key="4">
    <source>
        <dbReference type="ARBA" id="ARBA00023136"/>
    </source>
</evidence>
<dbReference type="GO" id="GO:0016020">
    <property type="term" value="C:membrane"/>
    <property type="evidence" value="ECO:0007669"/>
    <property type="project" value="UniProtKB-SubCell"/>
</dbReference>
<dbReference type="EMBL" id="JAAKZV010000074">
    <property type="protein sequence ID" value="NGN65831.1"/>
    <property type="molecule type" value="Genomic_DNA"/>
</dbReference>